<accession>A8F6Z0</accession>
<name>A8F6Z0_PSELT</name>
<evidence type="ECO:0000313" key="2">
    <source>
        <dbReference type="Proteomes" id="UP000002016"/>
    </source>
</evidence>
<reference evidence="1 2" key="1">
    <citation type="submission" date="2007-08" db="EMBL/GenBank/DDBJ databases">
        <title>Complete sequence of Thermotoga lettingae TMO.</title>
        <authorList>
            <consortium name="US DOE Joint Genome Institute"/>
            <person name="Copeland A."/>
            <person name="Lucas S."/>
            <person name="Lapidus A."/>
            <person name="Barry K."/>
            <person name="Glavina del Rio T."/>
            <person name="Dalin E."/>
            <person name="Tice H."/>
            <person name="Pitluck S."/>
            <person name="Foster B."/>
            <person name="Bruce D."/>
            <person name="Schmutz J."/>
            <person name="Larimer F."/>
            <person name="Land M."/>
            <person name="Hauser L."/>
            <person name="Kyrpides N."/>
            <person name="Mikhailova N."/>
            <person name="Nelson K."/>
            <person name="Gogarten J.P."/>
            <person name="Noll K."/>
            <person name="Richardson P."/>
        </authorList>
    </citation>
    <scope>NUCLEOTIDE SEQUENCE [LARGE SCALE GENOMIC DNA]</scope>
    <source>
        <strain evidence="2">ATCC BAA-301 / DSM 14385 / NBRC 107922 / TMO</strain>
    </source>
</reference>
<dbReference type="AlphaFoldDB" id="A8F6Z0"/>
<dbReference type="HOGENOM" id="CLU_1775814_0_0_0"/>
<keyword evidence="2" id="KW-1185">Reference proteome</keyword>
<evidence type="ECO:0000313" key="1">
    <source>
        <dbReference type="EMBL" id="ABV33924.1"/>
    </source>
</evidence>
<dbReference type="KEGG" id="tle:Tlet_1367"/>
<sequence>MQNSYLETHQFFRSQGRTLYKFLANYFEKIFASSFPISLLINEFLHSIQQFKLVGKFFRLNRFVLLIASLSRPYFNPVIIGVLQQHSDFLANNCWIYIIHRFSQQSFYEEYRRSAPFQTTWERVQLTLLEFLKDKAIMRVFCKTMN</sequence>
<gene>
    <name evidence="1" type="ordered locus">Tlet_1367</name>
</gene>
<proteinExistence type="predicted"/>
<organism evidence="1 2">
    <name type="scientific">Pseudothermotoga lettingae (strain ATCC BAA-301 / DSM 14385 / NBRC 107922 / TMO)</name>
    <name type="common">Thermotoga lettingae</name>
    <dbReference type="NCBI Taxonomy" id="416591"/>
    <lineage>
        <taxon>Bacteria</taxon>
        <taxon>Thermotogati</taxon>
        <taxon>Thermotogota</taxon>
        <taxon>Thermotogae</taxon>
        <taxon>Thermotogales</taxon>
        <taxon>Thermotogaceae</taxon>
        <taxon>Pseudothermotoga</taxon>
    </lineage>
</organism>
<dbReference type="Proteomes" id="UP000002016">
    <property type="component" value="Chromosome"/>
</dbReference>
<protein>
    <submittedName>
        <fullName evidence="1">Uncharacterized protein</fullName>
    </submittedName>
</protein>
<reference evidence="1 2" key="2">
    <citation type="journal article" date="2009" name="Proc. Natl. Acad. Sci. U.S.A.">
        <title>On the chimeric nature, thermophilic origin, and phylogenetic placement of the Thermotogales.</title>
        <authorList>
            <person name="Zhaxybayeva O."/>
            <person name="Swithers K.S."/>
            <person name="Lapierre P."/>
            <person name="Fournier G.P."/>
            <person name="Bickhart D.M."/>
            <person name="DeBoy R.T."/>
            <person name="Nelson K.E."/>
            <person name="Nesbo C.L."/>
            <person name="Doolittle W.F."/>
            <person name="Gogarten J.P."/>
            <person name="Noll K.M."/>
        </authorList>
    </citation>
    <scope>NUCLEOTIDE SEQUENCE [LARGE SCALE GENOMIC DNA]</scope>
    <source>
        <strain evidence="2">ATCC BAA-301 / DSM 14385 / NBRC 107922 / TMO</strain>
    </source>
</reference>
<dbReference type="EMBL" id="CP000812">
    <property type="protein sequence ID" value="ABV33924.1"/>
    <property type="molecule type" value="Genomic_DNA"/>
</dbReference>